<dbReference type="EMBL" id="BPLQ01010013">
    <property type="protein sequence ID" value="GIY47794.1"/>
    <property type="molecule type" value="Genomic_DNA"/>
</dbReference>
<organism evidence="1 2">
    <name type="scientific">Caerostris darwini</name>
    <dbReference type="NCBI Taxonomy" id="1538125"/>
    <lineage>
        <taxon>Eukaryota</taxon>
        <taxon>Metazoa</taxon>
        <taxon>Ecdysozoa</taxon>
        <taxon>Arthropoda</taxon>
        <taxon>Chelicerata</taxon>
        <taxon>Arachnida</taxon>
        <taxon>Araneae</taxon>
        <taxon>Araneomorphae</taxon>
        <taxon>Entelegynae</taxon>
        <taxon>Araneoidea</taxon>
        <taxon>Araneidae</taxon>
        <taxon>Caerostris</taxon>
    </lineage>
</organism>
<gene>
    <name evidence="1" type="ORF">CDAR_315541</name>
</gene>
<dbReference type="AlphaFoldDB" id="A0AAV4TP08"/>
<reference evidence="1 2" key="1">
    <citation type="submission" date="2021-06" db="EMBL/GenBank/DDBJ databases">
        <title>Caerostris darwini draft genome.</title>
        <authorList>
            <person name="Kono N."/>
            <person name="Arakawa K."/>
        </authorList>
    </citation>
    <scope>NUCLEOTIDE SEQUENCE [LARGE SCALE GENOMIC DNA]</scope>
</reference>
<evidence type="ECO:0000313" key="1">
    <source>
        <dbReference type="EMBL" id="GIY47794.1"/>
    </source>
</evidence>
<sequence>MNIHLITLTKYNRKWMNSRCSVSSMERRKEKEDYRKSLQEAFERCGNSVHQTRLAIMIEHNSFKLDSASQALPRWGIKDD</sequence>
<comment type="caution">
    <text evidence="1">The sequence shown here is derived from an EMBL/GenBank/DDBJ whole genome shotgun (WGS) entry which is preliminary data.</text>
</comment>
<dbReference type="Proteomes" id="UP001054837">
    <property type="component" value="Unassembled WGS sequence"/>
</dbReference>
<keyword evidence="2" id="KW-1185">Reference proteome</keyword>
<proteinExistence type="predicted"/>
<name>A0AAV4TP08_9ARAC</name>
<protein>
    <submittedName>
        <fullName evidence="1">Uncharacterized protein</fullName>
    </submittedName>
</protein>
<evidence type="ECO:0000313" key="2">
    <source>
        <dbReference type="Proteomes" id="UP001054837"/>
    </source>
</evidence>
<accession>A0AAV4TP08</accession>